<dbReference type="KEGG" id="mear:Mpt1_c03930"/>
<dbReference type="SMART" id="SM00448">
    <property type="entry name" value="REC"/>
    <property type="match status" value="1"/>
</dbReference>
<evidence type="ECO:0000259" key="4">
    <source>
        <dbReference type="PROSITE" id="PS50110"/>
    </source>
</evidence>
<gene>
    <name evidence="5" type="primary">rssB</name>
    <name evidence="5" type="ORF">Mpt1_c03930</name>
</gene>
<feature type="domain" description="Response regulatory" evidence="4">
    <location>
        <begin position="2"/>
        <end position="115"/>
    </location>
</feature>
<dbReference type="Pfam" id="PF05763">
    <property type="entry name" value="DUF835"/>
    <property type="match status" value="1"/>
</dbReference>
<dbReference type="InterPro" id="IPR050595">
    <property type="entry name" value="Bact_response_regulator"/>
</dbReference>
<dbReference type="GO" id="GO:0000160">
    <property type="term" value="P:phosphorelay signal transduction system"/>
    <property type="evidence" value="ECO:0007669"/>
    <property type="project" value="UniProtKB-KW"/>
</dbReference>
<dbReference type="InterPro" id="IPR001789">
    <property type="entry name" value="Sig_transdc_resp-reg_receiver"/>
</dbReference>
<keyword evidence="1 3" id="KW-0597">Phosphoprotein</keyword>
<keyword evidence="2" id="KW-0902">Two-component regulatory system</keyword>
<dbReference type="Proteomes" id="UP000030787">
    <property type="component" value="Chromosome"/>
</dbReference>
<dbReference type="PANTHER" id="PTHR44591">
    <property type="entry name" value="STRESS RESPONSE REGULATOR PROTEIN 1"/>
    <property type="match status" value="1"/>
</dbReference>
<evidence type="ECO:0000313" key="6">
    <source>
        <dbReference type="Proteomes" id="UP000030787"/>
    </source>
</evidence>
<dbReference type="GeneID" id="24818063"/>
<evidence type="ECO:0000313" key="5">
    <source>
        <dbReference type="EMBL" id="AIZ56287.1"/>
    </source>
</evidence>
<dbReference type="SUPFAM" id="SSF52172">
    <property type="entry name" value="CheY-like"/>
    <property type="match status" value="1"/>
</dbReference>
<dbReference type="RefSeq" id="WP_048111615.1">
    <property type="nucleotide sequence ID" value="NZ_CP010070.1"/>
</dbReference>
<evidence type="ECO:0000256" key="3">
    <source>
        <dbReference type="PROSITE-ProRule" id="PRU00169"/>
    </source>
</evidence>
<dbReference type="HOGENOM" id="CLU_929387_0_0_2"/>
<reference evidence="5 6" key="1">
    <citation type="journal article" date="2014" name="Appl. Environ. Microbiol.">
        <title>Comparative Genome Analysis of 'Candidatus Methanoplasma termitum' Indicates a New Mode of Energy Metabolism in the Seventh Order of Methanogens.</title>
        <authorList>
            <person name="Lang K."/>
            <person name="Schuldes J."/>
            <person name="Klingl A."/>
            <person name="Poehlein A."/>
            <person name="Daniel R."/>
            <person name="Brune A."/>
        </authorList>
    </citation>
    <scope>NUCLEOTIDE SEQUENCE [LARGE SCALE GENOMIC DNA]</scope>
    <source>
        <strain evidence="6">Mpt1</strain>
    </source>
</reference>
<keyword evidence="6" id="KW-1185">Reference proteome</keyword>
<dbReference type="InterPro" id="IPR011006">
    <property type="entry name" value="CheY-like_superfamily"/>
</dbReference>
<name>A0A0A7LD96_9ARCH</name>
<dbReference type="STRING" id="1577791.Mpt1_c03930"/>
<dbReference type="AlphaFoldDB" id="A0A0A7LD96"/>
<dbReference type="CDD" id="cd00156">
    <property type="entry name" value="REC"/>
    <property type="match status" value="1"/>
</dbReference>
<evidence type="ECO:0000256" key="1">
    <source>
        <dbReference type="ARBA" id="ARBA00022553"/>
    </source>
</evidence>
<dbReference type="Pfam" id="PF00072">
    <property type="entry name" value="Response_reg"/>
    <property type="match status" value="1"/>
</dbReference>
<evidence type="ECO:0000256" key="2">
    <source>
        <dbReference type="ARBA" id="ARBA00023012"/>
    </source>
</evidence>
<proteinExistence type="predicted"/>
<organism evidence="5 6">
    <name type="scientific">Candidatus Methanoplasma termitum</name>
    <dbReference type="NCBI Taxonomy" id="1577791"/>
    <lineage>
        <taxon>Archaea</taxon>
        <taxon>Methanobacteriati</taxon>
        <taxon>Thermoplasmatota</taxon>
        <taxon>Thermoplasmata</taxon>
        <taxon>Methanomassiliicoccales</taxon>
        <taxon>Methanomassiliicoccaceae</taxon>
        <taxon>Candidatus Methanoplasma</taxon>
    </lineage>
</organism>
<accession>A0A0A7LD96</accession>
<dbReference type="PANTHER" id="PTHR44591:SF14">
    <property type="entry name" value="PROTEIN PILG"/>
    <property type="match status" value="1"/>
</dbReference>
<dbReference type="PROSITE" id="PS50110">
    <property type="entry name" value="RESPONSE_REGULATORY"/>
    <property type="match status" value="1"/>
</dbReference>
<sequence>MHVLIVDDNAALQAVLAEVIADADNTVEVVSSADTAYPLIISHSHDVMIIDIDMHNGEGLALLNRMQSTVPPIDIPVVVIRSKNKQIPQDISMIKGHIEKPFSSSDVRREINKALAANAEANDPPQMLEEKIEETIPESKTFIQRKVPFGRSYVLFRSSPAAINDLIASFDNEGCDVLVVTTRKRKTITEWFRSDNVKALTMTVRLFGGRSSIYSLGSMIEEVDEFIRNGNRPVVAFDNLNEIINRNGMNSALTALHQMITKKYGKSVSFLVSVDPETFTAKDRGILLKQMEDFDKIGE</sequence>
<dbReference type="OrthoDB" id="382261at2157"/>
<feature type="modified residue" description="4-aspartylphosphate" evidence="3">
    <location>
        <position position="51"/>
    </location>
</feature>
<protein>
    <submittedName>
        <fullName evidence="5">RssB protein</fullName>
    </submittedName>
</protein>
<dbReference type="InterPro" id="IPR008553">
    <property type="entry name" value="DUF835"/>
</dbReference>
<dbReference type="Gene3D" id="3.40.50.2300">
    <property type="match status" value="1"/>
</dbReference>
<dbReference type="EMBL" id="CP010070">
    <property type="protein sequence ID" value="AIZ56287.1"/>
    <property type="molecule type" value="Genomic_DNA"/>
</dbReference>